<dbReference type="AlphaFoldDB" id="A0A6P5TX76"/>
<name>A0A6P5TX76_PRUAV</name>
<evidence type="ECO:0000313" key="7">
    <source>
        <dbReference type="Proteomes" id="UP000515124"/>
    </source>
</evidence>
<dbReference type="RefSeq" id="XP_021831399.1">
    <property type="nucleotide sequence ID" value="XM_021975707.1"/>
</dbReference>
<dbReference type="GO" id="GO:0140359">
    <property type="term" value="F:ABC-type transporter activity"/>
    <property type="evidence" value="ECO:0007669"/>
    <property type="project" value="InterPro"/>
</dbReference>
<dbReference type="GO" id="GO:0016020">
    <property type="term" value="C:membrane"/>
    <property type="evidence" value="ECO:0007669"/>
    <property type="project" value="UniProtKB-SubCell"/>
</dbReference>
<organism evidence="7 8">
    <name type="scientific">Prunus avium</name>
    <name type="common">Cherry</name>
    <name type="synonym">Cerasus avium</name>
    <dbReference type="NCBI Taxonomy" id="42229"/>
    <lineage>
        <taxon>Eukaryota</taxon>
        <taxon>Viridiplantae</taxon>
        <taxon>Streptophyta</taxon>
        <taxon>Embryophyta</taxon>
        <taxon>Tracheophyta</taxon>
        <taxon>Spermatophyta</taxon>
        <taxon>Magnoliopsida</taxon>
        <taxon>eudicotyledons</taxon>
        <taxon>Gunneridae</taxon>
        <taxon>Pentapetalae</taxon>
        <taxon>rosids</taxon>
        <taxon>fabids</taxon>
        <taxon>Rosales</taxon>
        <taxon>Rosaceae</taxon>
        <taxon>Amygdaloideae</taxon>
        <taxon>Amygdaleae</taxon>
        <taxon>Prunus</taxon>
    </lineage>
</organism>
<dbReference type="InterPro" id="IPR013525">
    <property type="entry name" value="ABC2_TM"/>
</dbReference>
<evidence type="ECO:0000313" key="8">
    <source>
        <dbReference type="RefSeq" id="XP_021831399.1"/>
    </source>
</evidence>
<evidence type="ECO:0000256" key="3">
    <source>
        <dbReference type="ARBA" id="ARBA00022989"/>
    </source>
</evidence>
<evidence type="ECO:0000256" key="4">
    <source>
        <dbReference type="ARBA" id="ARBA00023136"/>
    </source>
</evidence>
<dbReference type="PANTHER" id="PTHR48040">
    <property type="entry name" value="PLEIOTROPIC DRUG RESISTANCE PROTEIN 1-LIKE ISOFORM X1"/>
    <property type="match status" value="1"/>
</dbReference>
<accession>A0A6P5TX76</accession>
<keyword evidence="7" id="KW-1185">Reference proteome</keyword>
<protein>
    <submittedName>
        <fullName evidence="8">Pleiotropic drug resistance protein 1-like</fullName>
    </submittedName>
</protein>
<evidence type="ECO:0000256" key="1">
    <source>
        <dbReference type="ARBA" id="ARBA00004141"/>
    </source>
</evidence>
<feature type="transmembrane region" description="Helical" evidence="5">
    <location>
        <begin position="133"/>
        <end position="152"/>
    </location>
</feature>
<evidence type="ECO:0000256" key="2">
    <source>
        <dbReference type="ARBA" id="ARBA00022692"/>
    </source>
</evidence>
<dbReference type="KEGG" id="pavi:110771410"/>
<evidence type="ECO:0000259" key="6">
    <source>
        <dbReference type="Pfam" id="PF01061"/>
    </source>
</evidence>
<feature type="transmembrane region" description="Helical" evidence="5">
    <location>
        <begin position="102"/>
        <end position="121"/>
    </location>
</feature>
<keyword evidence="2 5" id="KW-0812">Transmembrane</keyword>
<comment type="subcellular location">
    <subcellularLocation>
        <location evidence="1">Membrane</location>
        <topology evidence="1">Multi-pass membrane protein</topology>
    </subcellularLocation>
</comment>
<dbReference type="Pfam" id="PF01061">
    <property type="entry name" value="ABC2_membrane"/>
    <property type="match status" value="1"/>
</dbReference>
<feature type="domain" description="ABC-2 type transporter transmembrane" evidence="6">
    <location>
        <begin position="1"/>
        <end position="122"/>
    </location>
</feature>
<proteinExistence type="predicted"/>
<evidence type="ECO:0000256" key="5">
    <source>
        <dbReference type="SAM" id="Phobius"/>
    </source>
</evidence>
<keyword evidence="4 5" id="KW-0472">Membrane</keyword>
<keyword evidence="3 5" id="KW-1133">Transmembrane helix</keyword>
<reference evidence="8" key="1">
    <citation type="submission" date="2025-08" db="UniProtKB">
        <authorList>
            <consortium name="RefSeq"/>
        </authorList>
    </citation>
    <scope>IDENTIFICATION</scope>
</reference>
<dbReference type="Proteomes" id="UP000515124">
    <property type="component" value="Unplaced"/>
</dbReference>
<dbReference type="GeneID" id="110771410"/>
<dbReference type="PANTHER" id="PTHR48040:SF20">
    <property type="entry name" value="PLEIOTROPIC DRUG RESISTANCE PROTEIN 1"/>
    <property type="match status" value="1"/>
</dbReference>
<sequence length="214" mass="25011">MFGTMFWNLGSKTTKQRDLFNAIGSMYAAVLFLGIKNSTTVQPVVDVERTVFYRERAAGMYSALAYAFAQVTIEIPYVFAQAVIYSVIVYAMIGFEWTLAKFLWYLFFMYFTFLYFTYYGMMGFVIPRTRIPIWWIWYYWACPMAWTLYGLATSQFGDIQDKLETGETVEEFMQNYFGFKQEFIGVVAAVVVGFTLLFAVIFALSIKKLNFQRR</sequence>
<gene>
    <name evidence="8" type="primary">LOC110771410</name>
</gene>
<feature type="transmembrane region" description="Helical" evidence="5">
    <location>
        <begin position="63"/>
        <end position="90"/>
    </location>
</feature>
<feature type="transmembrane region" description="Helical" evidence="5">
    <location>
        <begin position="183"/>
        <end position="206"/>
    </location>
</feature>